<dbReference type="InterPro" id="IPR001810">
    <property type="entry name" value="F-box_dom"/>
</dbReference>
<accession>A0AAN8RXB2</accession>
<evidence type="ECO:0000313" key="3">
    <source>
        <dbReference type="EMBL" id="KAK6519841.1"/>
    </source>
</evidence>
<dbReference type="InterPro" id="IPR036047">
    <property type="entry name" value="F-box-like_dom_sf"/>
</dbReference>
<dbReference type="SMART" id="SM00256">
    <property type="entry name" value="FBOX"/>
    <property type="match status" value="1"/>
</dbReference>
<name>A0AAN8RXB2_9PEZI</name>
<protein>
    <recommendedName>
        <fullName evidence="2">F-box domain-containing protein</fullName>
    </recommendedName>
</protein>
<reference evidence="3 4" key="1">
    <citation type="submission" date="2019-10" db="EMBL/GenBank/DDBJ databases">
        <authorList>
            <person name="Palmer J.M."/>
        </authorList>
    </citation>
    <scope>NUCLEOTIDE SEQUENCE [LARGE SCALE GENOMIC DNA]</scope>
    <source>
        <strain evidence="3 4">TWF506</strain>
    </source>
</reference>
<evidence type="ECO:0000313" key="4">
    <source>
        <dbReference type="Proteomes" id="UP001307849"/>
    </source>
</evidence>
<evidence type="ECO:0000259" key="2">
    <source>
        <dbReference type="PROSITE" id="PS50181"/>
    </source>
</evidence>
<dbReference type="Proteomes" id="UP001307849">
    <property type="component" value="Unassembled WGS sequence"/>
</dbReference>
<feature type="compositionally biased region" description="Basic and acidic residues" evidence="1">
    <location>
        <begin position="192"/>
        <end position="223"/>
    </location>
</feature>
<feature type="domain" description="F-box" evidence="2">
    <location>
        <begin position="13"/>
        <end position="60"/>
    </location>
</feature>
<organism evidence="3 4">
    <name type="scientific">Arthrobotrys conoides</name>
    <dbReference type="NCBI Taxonomy" id="74498"/>
    <lineage>
        <taxon>Eukaryota</taxon>
        <taxon>Fungi</taxon>
        <taxon>Dikarya</taxon>
        <taxon>Ascomycota</taxon>
        <taxon>Pezizomycotina</taxon>
        <taxon>Orbiliomycetes</taxon>
        <taxon>Orbiliales</taxon>
        <taxon>Orbiliaceae</taxon>
        <taxon>Arthrobotrys</taxon>
    </lineage>
</organism>
<keyword evidence="4" id="KW-1185">Reference proteome</keyword>
<dbReference type="PROSITE" id="PS50181">
    <property type="entry name" value="FBOX"/>
    <property type="match status" value="1"/>
</dbReference>
<feature type="region of interest" description="Disordered" evidence="1">
    <location>
        <begin position="192"/>
        <end position="232"/>
    </location>
</feature>
<dbReference type="EMBL" id="JAVHJM010000001">
    <property type="protein sequence ID" value="KAK6519841.1"/>
    <property type="molecule type" value="Genomic_DNA"/>
</dbReference>
<gene>
    <name evidence="3" type="ORF">TWF506_000135</name>
</gene>
<evidence type="ECO:0000256" key="1">
    <source>
        <dbReference type="SAM" id="MobiDB-lite"/>
    </source>
</evidence>
<dbReference type="Pfam" id="PF00646">
    <property type="entry name" value="F-box"/>
    <property type="match status" value="1"/>
</dbReference>
<dbReference type="Gene3D" id="1.20.1280.50">
    <property type="match status" value="1"/>
</dbReference>
<comment type="caution">
    <text evidence="3">The sequence shown here is derived from an EMBL/GenBank/DDBJ whole genome shotgun (WGS) entry which is preliminary data.</text>
</comment>
<dbReference type="SUPFAM" id="SSF81383">
    <property type="entry name" value="F-box domain"/>
    <property type="match status" value="1"/>
</dbReference>
<dbReference type="AlphaFoldDB" id="A0AAN8RXB2"/>
<sequence>MPKHPRNRPPNPNATLSALPPELLEQILLNLPAKALLTKYRLVCKHWKHLLTTSSVLKYYSTTSTYRPTTDRQIRWYQYLYDFNPLFIDVLYQLWKRLVPLWGRYREPAIDGDGFEVSKCERDRVDAMLAREIEVLYLRYLHVFSIIPMVHPVYRETRQRIIPINWGMSKSRADIILDQEQRQEEMVAMADKNENEKEISSDKKSESQQEDRFKEKEGKEGKEGLQQVEPDSKLHIRFTYPPKYTSSNPGENSNSKRLLIYLCRFTFMLKPTYINGSSSPSSSGPYQSAAPPVLIPTRINIKVHLAWANRNDGTEVEGRTLSLLSTSSYNGDRPIISKFDVDNAAITMFD</sequence>
<proteinExistence type="predicted"/>